<evidence type="ECO:0000313" key="1">
    <source>
        <dbReference type="EMBL" id="RFM29108.1"/>
    </source>
</evidence>
<accession>A0A3E1NMR5</accession>
<proteinExistence type="predicted"/>
<dbReference type="RefSeq" id="WP_116847092.1">
    <property type="nucleotide sequence ID" value="NZ_QTJU01000002.1"/>
</dbReference>
<protein>
    <submittedName>
        <fullName evidence="1">Uncharacterized protein</fullName>
    </submittedName>
</protein>
<dbReference type="EMBL" id="QTJU01000002">
    <property type="protein sequence ID" value="RFM29108.1"/>
    <property type="molecule type" value="Genomic_DNA"/>
</dbReference>
<evidence type="ECO:0000313" key="2">
    <source>
        <dbReference type="Proteomes" id="UP000261284"/>
    </source>
</evidence>
<dbReference type="Proteomes" id="UP000261284">
    <property type="component" value="Unassembled WGS sequence"/>
</dbReference>
<keyword evidence="2" id="KW-1185">Reference proteome</keyword>
<reference evidence="1 2" key="1">
    <citation type="submission" date="2018-08" db="EMBL/GenBank/DDBJ databases">
        <title>Chitinophagaceae sp. K23C18032701, a novel bacterium isolated from forest soil.</title>
        <authorList>
            <person name="Wang C."/>
        </authorList>
    </citation>
    <scope>NUCLEOTIDE SEQUENCE [LARGE SCALE GENOMIC DNA]</scope>
    <source>
        <strain evidence="1 2">K23C18032701</strain>
    </source>
</reference>
<sequence length="107" mass="11891">MSSHDQFAELWDSYYIYESMGADAKVHYIFTAQAQQAIIAQAIDYATAHAHEYLLKAVNGKTAYTDEFKSFFKLWMEEYMPGTSFSVSPGPISGGVPFVSGPSDNNC</sequence>
<dbReference type="AlphaFoldDB" id="A0A3E1NMR5"/>
<name>A0A3E1NMR5_9BACT</name>
<gene>
    <name evidence="1" type="ORF">DXN05_10165</name>
</gene>
<comment type="caution">
    <text evidence="1">The sequence shown here is derived from an EMBL/GenBank/DDBJ whole genome shotgun (WGS) entry which is preliminary data.</text>
</comment>
<organism evidence="1 2">
    <name type="scientific">Deminuibacter soli</name>
    <dbReference type="NCBI Taxonomy" id="2291815"/>
    <lineage>
        <taxon>Bacteria</taxon>
        <taxon>Pseudomonadati</taxon>
        <taxon>Bacteroidota</taxon>
        <taxon>Chitinophagia</taxon>
        <taxon>Chitinophagales</taxon>
        <taxon>Chitinophagaceae</taxon>
        <taxon>Deminuibacter</taxon>
    </lineage>
</organism>